<gene>
    <name evidence="2" type="ORF">SLS55_009230</name>
</gene>
<reference evidence="2 3" key="1">
    <citation type="submission" date="2024-02" db="EMBL/GenBank/DDBJ databases">
        <title>De novo assembly and annotation of 12 fungi associated with fruit tree decline syndrome in Ontario, Canada.</title>
        <authorList>
            <person name="Sulman M."/>
            <person name="Ellouze W."/>
            <person name="Ilyukhin E."/>
        </authorList>
    </citation>
    <scope>NUCLEOTIDE SEQUENCE [LARGE SCALE GENOMIC DNA]</scope>
    <source>
        <strain evidence="2 3">FDS-637</strain>
    </source>
</reference>
<protein>
    <submittedName>
        <fullName evidence="2">Uncharacterized protein</fullName>
    </submittedName>
</protein>
<feature type="region of interest" description="Disordered" evidence="1">
    <location>
        <begin position="532"/>
        <end position="562"/>
    </location>
</feature>
<feature type="region of interest" description="Disordered" evidence="1">
    <location>
        <begin position="644"/>
        <end position="664"/>
    </location>
</feature>
<evidence type="ECO:0000313" key="3">
    <source>
        <dbReference type="Proteomes" id="UP001430584"/>
    </source>
</evidence>
<keyword evidence="3" id="KW-1185">Reference proteome</keyword>
<dbReference type="EMBL" id="JAJVCZ030000010">
    <property type="protein sequence ID" value="KAL0254707.1"/>
    <property type="molecule type" value="Genomic_DNA"/>
</dbReference>
<feature type="compositionally biased region" description="Basic and acidic residues" evidence="1">
    <location>
        <begin position="644"/>
        <end position="659"/>
    </location>
</feature>
<dbReference type="GeneID" id="92013315"/>
<accession>A0ABR3C287</accession>
<feature type="compositionally biased region" description="Polar residues" evidence="1">
    <location>
        <begin position="10"/>
        <end position="19"/>
    </location>
</feature>
<feature type="region of interest" description="Disordered" evidence="1">
    <location>
        <begin position="455"/>
        <end position="511"/>
    </location>
</feature>
<feature type="region of interest" description="Disordered" evidence="1">
    <location>
        <begin position="99"/>
        <end position="173"/>
    </location>
</feature>
<organism evidence="2 3">
    <name type="scientific">Diplodia seriata</name>
    <dbReference type="NCBI Taxonomy" id="420778"/>
    <lineage>
        <taxon>Eukaryota</taxon>
        <taxon>Fungi</taxon>
        <taxon>Dikarya</taxon>
        <taxon>Ascomycota</taxon>
        <taxon>Pezizomycotina</taxon>
        <taxon>Dothideomycetes</taxon>
        <taxon>Dothideomycetes incertae sedis</taxon>
        <taxon>Botryosphaeriales</taxon>
        <taxon>Botryosphaeriaceae</taxon>
        <taxon>Diplodia</taxon>
    </lineage>
</organism>
<dbReference type="Proteomes" id="UP001430584">
    <property type="component" value="Unassembled WGS sequence"/>
</dbReference>
<feature type="region of interest" description="Disordered" evidence="1">
    <location>
        <begin position="1"/>
        <end position="27"/>
    </location>
</feature>
<feature type="compositionally biased region" description="Low complexity" evidence="1">
    <location>
        <begin position="617"/>
        <end position="627"/>
    </location>
</feature>
<proteinExistence type="predicted"/>
<comment type="caution">
    <text evidence="2">The sequence shown here is derived from an EMBL/GenBank/DDBJ whole genome shotgun (WGS) entry which is preliminary data.</text>
</comment>
<evidence type="ECO:0000256" key="1">
    <source>
        <dbReference type="SAM" id="MobiDB-lite"/>
    </source>
</evidence>
<evidence type="ECO:0000313" key="2">
    <source>
        <dbReference type="EMBL" id="KAL0254707.1"/>
    </source>
</evidence>
<feature type="compositionally biased region" description="Polar residues" evidence="1">
    <location>
        <begin position="599"/>
        <end position="608"/>
    </location>
</feature>
<feature type="compositionally biased region" description="Basic and acidic residues" evidence="1">
    <location>
        <begin position="106"/>
        <end position="119"/>
    </location>
</feature>
<feature type="region of interest" description="Disordered" evidence="1">
    <location>
        <begin position="598"/>
        <end position="629"/>
    </location>
</feature>
<feature type="compositionally biased region" description="Basic and acidic residues" evidence="1">
    <location>
        <begin position="476"/>
        <end position="493"/>
    </location>
</feature>
<name>A0ABR3C287_9PEZI</name>
<dbReference type="RefSeq" id="XP_066628578.1">
    <property type="nucleotide sequence ID" value="XM_066780632.1"/>
</dbReference>
<sequence length="686" mass="75239">MPVATHQEKNTVVNSQGLSEATDIPTAEWMCPVERDDPKPEHTAKMRFKSYFALSSAAPAHAAHPAENIAQQVPEAQAMTSQTHALLPIPPAVSVKRVPEAECQDETTRFSRFERDPPRAPHSHGRPPPNHRPFHPGHFPHQPWTPRGPLQLPPRPPFPGTNLISYADLDRPVEPPLPLHEQPSSGYLDFDEDLYDEPSSSKVENTKTITKATTPHQVLPNSHGLKQSIHARSPYWPGFKTMVHNFRHVDIAKIPSTDSIPNLLNQITKSYFLLSVTPPKKIVRVVSPTEVETSYALTLEFARGDIAAEFVRSAEDILQKVPGCGGGFNVTQRRDRPSPLLPREVGEAVWHRGASRTLVIEEPGAALRVPANLRYQIEHCRYTTERRDGERGRGCAGECGGRLQGSPEFLQDGSIRLVFWDVRDATVAYKTWTMSPLFRHAEVSYEKDGVLPELEEEAEEGDSGVQKNTVGVVQDGDEKRDEDAKVSGSEGKHIGTRGATTSNPSSVDIEIEKEEDEGYAAGSSEDMENSIILSPKSSFPPPKNHPNTSAHHHGVDLSSNESSVDVDVEKSTMANHHAVLNYGDASDDIEEGEIREPLSTPTENSLSSGFLPPPQETTTMTSTSTLSINDVPCDPFKDLALQDRGPEKAECGESEDVKGKAASQARCVNLDSTGKLMGCSRWAAAS</sequence>